<feature type="compositionally biased region" description="Polar residues" evidence="1">
    <location>
        <begin position="22"/>
        <end position="40"/>
    </location>
</feature>
<evidence type="ECO:0000256" key="1">
    <source>
        <dbReference type="SAM" id="MobiDB-lite"/>
    </source>
</evidence>
<sequence length="40" mass="4401">MAKPHQLLLVPSQNRNRRAARSKTQTQGGSKPSLRPSSIC</sequence>
<proteinExistence type="predicted"/>
<reference evidence="2" key="1">
    <citation type="submission" date="2014-09" db="EMBL/GenBank/DDBJ databases">
        <authorList>
            <person name="Magalhaes I.L.F."/>
            <person name="Oliveira U."/>
            <person name="Santos F.R."/>
            <person name="Vidigal T.H.D.A."/>
            <person name="Brescovit A.D."/>
            <person name="Santos A.J."/>
        </authorList>
    </citation>
    <scope>NUCLEOTIDE SEQUENCE</scope>
    <source>
        <tissue evidence="2">Shoot tissue taken approximately 20 cm above the soil surface</tissue>
    </source>
</reference>
<organism evidence="2">
    <name type="scientific">Arundo donax</name>
    <name type="common">Giant reed</name>
    <name type="synonym">Donax arundinaceus</name>
    <dbReference type="NCBI Taxonomy" id="35708"/>
    <lineage>
        <taxon>Eukaryota</taxon>
        <taxon>Viridiplantae</taxon>
        <taxon>Streptophyta</taxon>
        <taxon>Embryophyta</taxon>
        <taxon>Tracheophyta</taxon>
        <taxon>Spermatophyta</taxon>
        <taxon>Magnoliopsida</taxon>
        <taxon>Liliopsida</taxon>
        <taxon>Poales</taxon>
        <taxon>Poaceae</taxon>
        <taxon>PACMAD clade</taxon>
        <taxon>Arundinoideae</taxon>
        <taxon>Arundineae</taxon>
        <taxon>Arundo</taxon>
    </lineage>
</organism>
<reference evidence="2" key="2">
    <citation type="journal article" date="2015" name="Data Brief">
        <title>Shoot transcriptome of the giant reed, Arundo donax.</title>
        <authorList>
            <person name="Barrero R.A."/>
            <person name="Guerrero F.D."/>
            <person name="Moolhuijzen P."/>
            <person name="Goolsby J.A."/>
            <person name="Tidwell J."/>
            <person name="Bellgard S.E."/>
            <person name="Bellgard M.I."/>
        </authorList>
    </citation>
    <scope>NUCLEOTIDE SEQUENCE</scope>
    <source>
        <tissue evidence="2">Shoot tissue taken approximately 20 cm above the soil surface</tissue>
    </source>
</reference>
<evidence type="ECO:0000313" key="2">
    <source>
        <dbReference type="EMBL" id="JAE17719.1"/>
    </source>
</evidence>
<accession>A0A0A9G2N2</accession>
<dbReference type="EMBL" id="GBRH01180177">
    <property type="protein sequence ID" value="JAE17719.1"/>
    <property type="molecule type" value="Transcribed_RNA"/>
</dbReference>
<feature type="region of interest" description="Disordered" evidence="1">
    <location>
        <begin position="1"/>
        <end position="40"/>
    </location>
</feature>
<dbReference type="AlphaFoldDB" id="A0A0A9G2N2"/>
<protein>
    <submittedName>
        <fullName evidence="2">Uncharacterized protein</fullName>
    </submittedName>
</protein>
<name>A0A0A9G2N2_ARUDO</name>